<dbReference type="PANTHER" id="PTHR32166">
    <property type="entry name" value="OSJNBA0013A04.12 PROTEIN"/>
    <property type="match status" value="1"/>
</dbReference>
<evidence type="ECO:0000313" key="4">
    <source>
        <dbReference type="Proteomes" id="UP001172457"/>
    </source>
</evidence>
<comment type="caution">
    <text evidence="3">The sequence shown here is derived from an EMBL/GenBank/DDBJ whole genome shotgun (WGS) entry which is preliminary data.</text>
</comment>
<keyword evidence="4" id="KW-1185">Reference proteome</keyword>
<feature type="region of interest" description="Disordered" evidence="1">
    <location>
        <begin position="1"/>
        <end position="29"/>
    </location>
</feature>
<protein>
    <recommendedName>
        <fullName evidence="2">DUF659 domain-containing protein</fullName>
    </recommendedName>
</protein>
<evidence type="ECO:0000256" key="1">
    <source>
        <dbReference type="SAM" id="MobiDB-lite"/>
    </source>
</evidence>
<proteinExistence type="predicted"/>
<reference evidence="3" key="1">
    <citation type="submission" date="2023-03" db="EMBL/GenBank/DDBJ databases">
        <title>Chromosome-scale reference genome and RAD-based genetic map of yellow starthistle (Centaurea solstitialis) reveal putative structural variation and QTLs associated with invader traits.</title>
        <authorList>
            <person name="Reatini B."/>
            <person name="Cang F.A."/>
            <person name="Jiang Q."/>
            <person name="Mckibben M.T.W."/>
            <person name="Barker M.S."/>
            <person name="Rieseberg L.H."/>
            <person name="Dlugosch K.M."/>
        </authorList>
    </citation>
    <scope>NUCLEOTIDE SEQUENCE</scope>
    <source>
        <strain evidence="3">CAN-66</strain>
        <tissue evidence="3">Leaf</tissue>
    </source>
</reference>
<dbReference type="AlphaFoldDB" id="A0AA38T224"/>
<dbReference type="Pfam" id="PF04937">
    <property type="entry name" value="DUF659"/>
    <property type="match status" value="1"/>
</dbReference>
<feature type="compositionally biased region" description="Polar residues" evidence="1">
    <location>
        <begin position="10"/>
        <end position="29"/>
    </location>
</feature>
<name>A0AA38T224_9ASTR</name>
<accession>A0AA38T224</accession>
<dbReference type="PANTHER" id="PTHR32166:SF121">
    <property type="entry name" value="DUF659 DOMAIN-CONTAINING PROTEIN"/>
    <property type="match status" value="1"/>
</dbReference>
<evidence type="ECO:0000259" key="2">
    <source>
        <dbReference type="Pfam" id="PF04937"/>
    </source>
</evidence>
<sequence>MEPVNKDSIRGQSHTQSHTPSQASVQSNSWKEKKKTYICGFCQKVIHGSGINRVKKHPAGEKGEVTPCRKVTSEVRFLMQRLLKEIREADDSSDDISITISDGESTKTKARNVKAKSREKEKLHRLFILFFAKGINDPSQPTIKSAMQSKEKLHDVDLAVAMWFYDACIPMNACNSPYFQHMVDKIASIGHGYKAPNYHALRVNLLTDAKKYISLLIDSYRSQWIESGCTIMSDGWRDIRQRHLINFLVYCPKGISFLKSVDASDIESNALNV</sequence>
<evidence type="ECO:0000313" key="3">
    <source>
        <dbReference type="EMBL" id="KAJ9546640.1"/>
    </source>
</evidence>
<gene>
    <name evidence="3" type="ORF">OSB04_019183</name>
</gene>
<organism evidence="3 4">
    <name type="scientific">Centaurea solstitialis</name>
    <name type="common">yellow star-thistle</name>
    <dbReference type="NCBI Taxonomy" id="347529"/>
    <lineage>
        <taxon>Eukaryota</taxon>
        <taxon>Viridiplantae</taxon>
        <taxon>Streptophyta</taxon>
        <taxon>Embryophyta</taxon>
        <taxon>Tracheophyta</taxon>
        <taxon>Spermatophyta</taxon>
        <taxon>Magnoliopsida</taxon>
        <taxon>eudicotyledons</taxon>
        <taxon>Gunneridae</taxon>
        <taxon>Pentapetalae</taxon>
        <taxon>asterids</taxon>
        <taxon>campanulids</taxon>
        <taxon>Asterales</taxon>
        <taxon>Asteraceae</taxon>
        <taxon>Carduoideae</taxon>
        <taxon>Cardueae</taxon>
        <taxon>Centaureinae</taxon>
        <taxon>Centaurea</taxon>
    </lineage>
</organism>
<dbReference type="Proteomes" id="UP001172457">
    <property type="component" value="Chromosome 5"/>
</dbReference>
<dbReference type="EMBL" id="JARYMX010000005">
    <property type="protein sequence ID" value="KAJ9546640.1"/>
    <property type="molecule type" value="Genomic_DNA"/>
</dbReference>
<feature type="domain" description="DUF659" evidence="2">
    <location>
        <begin position="196"/>
        <end position="269"/>
    </location>
</feature>
<dbReference type="InterPro" id="IPR007021">
    <property type="entry name" value="DUF659"/>
</dbReference>